<protein>
    <submittedName>
        <fullName evidence="2">Uncharacterized protein</fullName>
    </submittedName>
</protein>
<accession>A0A9I9EII0</accession>
<feature type="transmembrane region" description="Helical" evidence="1">
    <location>
        <begin position="173"/>
        <end position="197"/>
    </location>
</feature>
<proteinExistence type="predicted"/>
<evidence type="ECO:0000256" key="1">
    <source>
        <dbReference type="SAM" id="Phobius"/>
    </source>
</evidence>
<keyword evidence="1" id="KW-0812">Transmembrane</keyword>
<dbReference type="EnsemblPlants" id="MELO3C034209.2.1">
    <property type="protein sequence ID" value="MELO3C034209.2.1"/>
    <property type="gene ID" value="MELO3C034209.2"/>
</dbReference>
<keyword evidence="1" id="KW-0472">Membrane</keyword>
<evidence type="ECO:0000313" key="2">
    <source>
        <dbReference type="EnsemblPlants" id="MELO3C034209.2.1"/>
    </source>
</evidence>
<reference evidence="2" key="1">
    <citation type="submission" date="2023-03" db="UniProtKB">
        <authorList>
            <consortium name="EnsemblPlants"/>
        </authorList>
    </citation>
    <scope>IDENTIFICATION</scope>
</reference>
<dbReference type="AlphaFoldDB" id="A0A9I9EII0"/>
<organism evidence="2">
    <name type="scientific">Cucumis melo</name>
    <name type="common">Muskmelon</name>
    <dbReference type="NCBI Taxonomy" id="3656"/>
    <lineage>
        <taxon>Eukaryota</taxon>
        <taxon>Viridiplantae</taxon>
        <taxon>Streptophyta</taxon>
        <taxon>Embryophyta</taxon>
        <taxon>Tracheophyta</taxon>
        <taxon>Spermatophyta</taxon>
        <taxon>Magnoliopsida</taxon>
        <taxon>eudicotyledons</taxon>
        <taxon>Gunneridae</taxon>
        <taxon>Pentapetalae</taxon>
        <taxon>rosids</taxon>
        <taxon>fabids</taxon>
        <taxon>Cucurbitales</taxon>
        <taxon>Cucurbitaceae</taxon>
        <taxon>Benincaseae</taxon>
        <taxon>Cucumis</taxon>
    </lineage>
</organism>
<sequence>MEVVSSGEKNIKTFWFWKHSEPTLHQWTSSQPPRTQDHYDGIQLIISMHLEVEAKTVPVACIILVDTYCLDMWQQRCAEGLHLENGNLTLVQRENSRAPLPLQNLTKNQTFITANESMQESNIGEQIVYNTTKEAGIKQFKITKIIRQGCTCVHYSALIPLTHKLSFNLHPKLGAFILILFNVIEIDMGFCHLFMLLKLRSSTYGTSFGNI</sequence>
<keyword evidence="1" id="KW-1133">Transmembrane helix</keyword>
<name>A0A9I9EII0_CUCME</name>
<dbReference type="Gramene" id="MELO3C034209.2.1">
    <property type="protein sequence ID" value="MELO3C034209.2.1"/>
    <property type="gene ID" value="MELO3C034209.2"/>
</dbReference>